<organism evidence="6">
    <name type="scientific">Trypanosoma congolense (strain IL3000)</name>
    <dbReference type="NCBI Taxonomy" id="1068625"/>
    <lineage>
        <taxon>Eukaryota</taxon>
        <taxon>Discoba</taxon>
        <taxon>Euglenozoa</taxon>
        <taxon>Kinetoplastea</taxon>
        <taxon>Metakinetoplastina</taxon>
        <taxon>Trypanosomatida</taxon>
        <taxon>Trypanosomatidae</taxon>
        <taxon>Trypanosoma</taxon>
        <taxon>Nannomonas</taxon>
    </lineage>
</organism>
<proteinExistence type="predicted"/>
<dbReference type="Pfam" id="PF02535">
    <property type="entry name" value="Zip"/>
    <property type="match status" value="1"/>
</dbReference>
<dbReference type="InterPro" id="IPR003689">
    <property type="entry name" value="ZIP"/>
</dbReference>
<dbReference type="EMBL" id="HE575324">
    <property type="protein sequence ID" value="CCC95474.1"/>
    <property type="molecule type" value="Genomic_DNA"/>
</dbReference>
<evidence type="ECO:0000256" key="1">
    <source>
        <dbReference type="ARBA" id="ARBA00004141"/>
    </source>
</evidence>
<dbReference type="GO" id="GO:0005886">
    <property type="term" value="C:plasma membrane"/>
    <property type="evidence" value="ECO:0007669"/>
    <property type="project" value="TreeGrafter"/>
</dbReference>
<dbReference type="AlphaFoldDB" id="G0V1F3"/>
<feature type="transmembrane region" description="Helical" evidence="5">
    <location>
        <begin position="95"/>
        <end position="121"/>
    </location>
</feature>
<gene>
    <name evidence="6" type="ORF">TCIL3000_11_9350</name>
</gene>
<dbReference type="GO" id="GO:0005385">
    <property type="term" value="F:zinc ion transmembrane transporter activity"/>
    <property type="evidence" value="ECO:0007669"/>
    <property type="project" value="TreeGrafter"/>
</dbReference>
<keyword evidence="2 5" id="KW-0812">Transmembrane</keyword>
<dbReference type="PANTHER" id="PTHR11040">
    <property type="entry name" value="ZINC/IRON TRANSPORTER"/>
    <property type="match status" value="1"/>
</dbReference>
<comment type="subcellular location">
    <subcellularLocation>
        <location evidence="1">Membrane</location>
        <topology evidence="1">Multi-pass membrane protein</topology>
    </subcellularLocation>
</comment>
<keyword evidence="4 5" id="KW-0472">Membrane</keyword>
<accession>G0V1F3</accession>
<name>G0V1F3_TRYCI</name>
<evidence type="ECO:0000256" key="4">
    <source>
        <dbReference type="ARBA" id="ARBA00023136"/>
    </source>
</evidence>
<feature type="transmembrane region" description="Helical" evidence="5">
    <location>
        <begin position="53"/>
        <end position="75"/>
    </location>
</feature>
<protein>
    <submittedName>
        <fullName evidence="6">Uncharacterized protein TCIL3000_11_9350</fullName>
    </submittedName>
</protein>
<evidence type="ECO:0000256" key="5">
    <source>
        <dbReference type="SAM" id="Phobius"/>
    </source>
</evidence>
<evidence type="ECO:0000256" key="2">
    <source>
        <dbReference type="ARBA" id="ARBA00022692"/>
    </source>
</evidence>
<dbReference type="VEuPathDB" id="TriTrypDB:TcIL3000.11.9350"/>
<sequence length="178" mass="19662">MSLRESGGCDAGEGEYTTNLHVIVIFVVLLASFLGTLIPIIGKYVPALRMPPFVFILGKCIAAGVLLSVATIHMINESVAQLNEDCVPESFRKSYGGYAFLFAVCGALLMHVTDILVDIYVDSANRTMTQAWEMWRPTKQRMPRAPLINMAGTNVITPRRSRCRGFGAFSRRCSWSLP</sequence>
<dbReference type="PANTHER" id="PTHR11040:SF44">
    <property type="entry name" value="PROTEIN ZNTC-RELATED"/>
    <property type="match status" value="1"/>
</dbReference>
<feature type="transmembrane region" description="Helical" evidence="5">
    <location>
        <begin position="20"/>
        <end position="41"/>
    </location>
</feature>
<evidence type="ECO:0000256" key="3">
    <source>
        <dbReference type="ARBA" id="ARBA00022989"/>
    </source>
</evidence>
<evidence type="ECO:0000313" key="6">
    <source>
        <dbReference type="EMBL" id="CCC95474.1"/>
    </source>
</evidence>
<keyword evidence="3 5" id="KW-1133">Transmembrane helix</keyword>
<reference evidence="6" key="1">
    <citation type="journal article" date="2012" name="Proc. Natl. Acad. Sci. U.S.A.">
        <title>Antigenic diversity is generated by distinct evolutionary mechanisms in African trypanosome species.</title>
        <authorList>
            <person name="Jackson A.P."/>
            <person name="Berry A."/>
            <person name="Aslett M."/>
            <person name="Allison H.C."/>
            <person name="Burton P."/>
            <person name="Vavrova-Anderson J."/>
            <person name="Brown R."/>
            <person name="Browne H."/>
            <person name="Corton N."/>
            <person name="Hauser H."/>
            <person name="Gamble J."/>
            <person name="Gilderthorp R."/>
            <person name="Marcello L."/>
            <person name="McQuillan J."/>
            <person name="Otto T.D."/>
            <person name="Quail M.A."/>
            <person name="Sanders M.J."/>
            <person name="van Tonder A."/>
            <person name="Ginger M.L."/>
            <person name="Field M.C."/>
            <person name="Barry J.D."/>
            <person name="Hertz-Fowler C."/>
            <person name="Berriman M."/>
        </authorList>
    </citation>
    <scope>NUCLEOTIDE SEQUENCE</scope>
    <source>
        <strain evidence="6">IL3000</strain>
    </source>
</reference>